<dbReference type="PANTHER" id="PTHR35192:SF2">
    <property type="entry name" value="APPLE DOMAIN-CONTAINING PROTEIN"/>
    <property type="match status" value="1"/>
</dbReference>
<dbReference type="GeneID" id="90824410"/>
<sequence>MYYQGGESQGNCFCYATDDLWANQPFTTCKIGDWYIFEQSVQPSAFARRQHKARLDLLDRSKNAYCPDGLTACNLFDQSRDGYECIDTTLDPESCGGCIHGEYGALTETTAEVDCTAISGTTLSHVACNMGKCVLSGCGEGYDLVDQSCVIAKK</sequence>
<keyword evidence="3" id="KW-1185">Reference proteome</keyword>
<evidence type="ECO:0000259" key="1">
    <source>
        <dbReference type="Pfam" id="PF21671"/>
    </source>
</evidence>
<dbReference type="KEGG" id="kbi:90824410"/>
<dbReference type="InterPro" id="IPR048661">
    <property type="entry name" value="CPL1-like"/>
</dbReference>
<dbReference type="Proteomes" id="UP000092730">
    <property type="component" value="Chromosome 3"/>
</dbReference>
<reference evidence="2" key="1">
    <citation type="submission" date="2013-07" db="EMBL/GenBank/DDBJ databases">
        <authorList>
            <consortium name="The Broad Institute Genome Sequencing Platform"/>
            <person name="Cuomo C."/>
            <person name="Litvintseva A."/>
            <person name="Chen Y."/>
            <person name="Heitman J."/>
            <person name="Sun S."/>
            <person name="Springer D."/>
            <person name="Dromer F."/>
            <person name="Young S.K."/>
            <person name="Zeng Q."/>
            <person name="Gargeya S."/>
            <person name="Fitzgerald M."/>
            <person name="Abouelleil A."/>
            <person name="Alvarado L."/>
            <person name="Berlin A.M."/>
            <person name="Chapman S.B."/>
            <person name="Dewar J."/>
            <person name="Goldberg J."/>
            <person name="Griggs A."/>
            <person name="Gujja S."/>
            <person name="Hansen M."/>
            <person name="Howarth C."/>
            <person name="Imamovic A."/>
            <person name="Larimer J."/>
            <person name="McCowan C."/>
            <person name="Murphy C."/>
            <person name="Pearson M."/>
            <person name="Priest M."/>
            <person name="Roberts A."/>
            <person name="Saif S."/>
            <person name="Shea T."/>
            <person name="Sykes S."/>
            <person name="Wortman J."/>
            <person name="Nusbaum C."/>
            <person name="Birren B."/>
        </authorList>
    </citation>
    <scope>NUCLEOTIDE SEQUENCE</scope>
    <source>
        <strain evidence="2">CBS 10118</strain>
    </source>
</reference>
<name>A0AAJ8K972_9TREE</name>
<evidence type="ECO:0000313" key="3">
    <source>
        <dbReference type="Proteomes" id="UP000092730"/>
    </source>
</evidence>
<gene>
    <name evidence="2" type="ORF">I302_105350</name>
</gene>
<dbReference type="Pfam" id="PF21671">
    <property type="entry name" value="CPL1-like"/>
    <property type="match status" value="1"/>
</dbReference>
<proteinExistence type="predicted"/>
<reference evidence="2" key="2">
    <citation type="submission" date="2024-02" db="EMBL/GenBank/DDBJ databases">
        <title>Comparative genomics of Cryptococcus and Kwoniella reveals pathogenesis evolution and contrasting modes of karyotype evolution via chromosome fusion or intercentromeric recombination.</title>
        <authorList>
            <person name="Coelho M.A."/>
            <person name="David-Palma M."/>
            <person name="Shea T."/>
            <person name="Bowers K."/>
            <person name="McGinley-Smith S."/>
            <person name="Mohammad A.W."/>
            <person name="Gnirke A."/>
            <person name="Yurkov A.M."/>
            <person name="Nowrousian M."/>
            <person name="Sun S."/>
            <person name="Cuomo C.A."/>
            <person name="Heitman J."/>
        </authorList>
    </citation>
    <scope>NUCLEOTIDE SEQUENCE</scope>
    <source>
        <strain evidence="2">CBS 10118</strain>
    </source>
</reference>
<dbReference type="RefSeq" id="XP_065726144.1">
    <property type="nucleotide sequence ID" value="XM_065870072.1"/>
</dbReference>
<protein>
    <recommendedName>
        <fullName evidence="1">Protein CPL1-like domain-containing protein</fullName>
    </recommendedName>
</protein>
<dbReference type="PANTHER" id="PTHR35192">
    <property type="entry name" value="PROTEIN, PUTATIVE-RELATED"/>
    <property type="match status" value="1"/>
</dbReference>
<accession>A0AAJ8K972</accession>
<organism evidence="2 3">
    <name type="scientific">Kwoniella bestiolae CBS 10118</name>
    <dbReference type="NCBI Taxonomy" id="1296100"/>
    <lineage>
        <taxon>Eukaryota</taxon>
        <taxon>Fungi</taxon>
        <taxon>Dikarya</taxon>
        <taxon>Basidiomycota</taxon>
        <taxon>Agaricomycotina</taxon>
        <taxon>Tremellomycetes</taxon>
        <taxon>Tremellales</taxon>
        <taxon>Cryptococcaceae</taxon>
        <taxon>Kwoniella</taxon>
    </lineage>
</organism>
<evidence type="ECO:0000313" key="2">
    <source>
        <dbReference type="EMBL" id="WVW83331.1"/>
    </source>
</evidence>
<feature type="domain" description="Protein CPL1-like" evidence="1">
    <location>
        <begin position="83"/>
        <end position="147"/>
    </location>
</feature>
<dbReference type="InterPro" id="IPR038955">
    <property type="entry name" value="PriA/CPL1_fungi"/>
</dbReference>
<dbReference type="AlphaFoldDB" id="A0AAJ8K972"/>
<dbReference type="EMBL" id="CP144543">
    <property type="protein sequence ID" value="WVW83331.1"/>
    <property type="molecule type" value="Genomic_DNA"/>
</dbReference>